<evidence type="ECO:0000313" key="1">
    <source>
        <dbReference type="EMBL" id="GFR18605.1"/>
    </source>
</evidence>
<reference evidence="1" key="1">
    <citation type="submission" date="2020-07" db="EMBL/GenBank/DDBJ databases">
        <title>Multicomponent nature underlies the extraordinary mechanical properties of spider dragline silk.</title>
        <authorList>
            <person name="Kono N."/>
            <person name="Nakamura H."/>
            <person name="Mori M."/>
            <person name="Yoshida Y."/>
            <person name="Ohtoshi R."/>
            <person name="Malay A.D."/>
            <person name="Moran D.A.P."/>
            <person name="Tomita M."/>
            <person name="Numata K."/>
            <person name="Arakawa K."/>
        </authorList>
    </citation>
    <scope>NUCLEOTIDE SEQUENCE</scope>
</reference>
<dbReference type="AlphaFoldDB" id="A0A8X6HAX2"/>
<accession>A0A8X6HAX2</accession>
<dbReference type="Proteomes" id="UP000887116">
    <property type="component" value="Unassembled WGS sequence"/>
</dbReference>
<proteinExistence type="predicted"/>
<name>A0A8X6HAX2_TRICU</name>
<protein>
    <submittedName>
        <fullName evidence="1">Uncharacterized protein</fullName>
    </submittedName>
</protein>
<keyword evidence="2" id="KW-1185">Reference proteome</keyword>
<sequence length="101" mass="10631">MVRGLYQAMVRDYIKRWSGTISSDGQGTISSDGQGTISWMVKGHIMDGQGTISSDGQGTISSDGQGTIITSRSTSDYESCQIWRASGPLHGVSLVALGSNS</sequence>
<comment type="caution">
    <text evidence="1">The sequence shown here is derived from an EMBL/GenBank/DDBJ whole genome shotgun (WGS) entry which is preliminary data.</text>
</comment>
<organism evidence="1 2">
    <name type="scientific">Trichonephila clavata</name>
    <name type="common">Joro spider</name>
    <name type="synonym">Nephila clavata</name>
    <dbReference type="NCBI Taxonomy" id="2740835"/>
    <lineage>
        <taxon>Eukaryota</taxon>
        <taxon>Metazoa</taxon>
        <taxon>Ecdysozoa</taxon>
        <taxon>Arthropoda</taxon>
        <taxon>Chelicerata</taxon>
        <taxon>Arachnida</taxon>
        <taxon>Araneae</taxon>
        <taxon>Araneomorphae</taxon>
        <taxon>Entelegynae</taxon>
        <taxon>Araneoidea</taxon>
        <taxon>Nephilidae</taxon>
        <taxon>Trichonephila</taxon>
    </lineage>
</organism>
<evidence type="ECO:0000313" key="2">
    <source>
        <dbReference type="Proteomes" id="UP000887116"/>
    </source>
</evidence>
<dbReference type="EMBL" id="BMAO01027637">
    <property type="protein sequence ID" value="GFR18605.1"/>
    <property type="molecule type" value="Genomic_DNA"/>
</dbReference>
<gene>
    <name evidence="1" type="ORF">TNCT_332961</name>
</gene>